<reference evidence="3" key="1">
    <citation type="submission" date="2019-09" db="EMBL/GenBank/DDBJ databases">
        <authorList>
            <person name="Needham M D."/>
        </authorList>
    </citation>
    <scope>NUCLEOTIDE SEQUENCE</scope>
</reference>
<dbReference type="EMBL" id="CABVLZ010000002">
    <property type="protein sequence ID" value="VVU94860.1"/>
    <property type="molecule type" value="Genomic_DNA"/>
</dbReference>
<dbReference type="Gene3D" id="3.40.50.300">
    <property type="entry name" value="P-loop containing nucleotide triphosphate hydrolases"/>
    <property type="match status" value="1"/>
</dbReference>
<gene>
    <name evidence="3" type="ORF">CPAV1605_585</name>
</gene>
<evidence type="ECO:0000256" key="1">
    <source>
        <dbReference type="SAM" id="Phobius"/>
    </source>
</evidence>
<dbReference type="PANTHER" id="PTHR23070">
    <property type="entry name" value="BCS1 AAA-TYPE ATPASE"/>
    <property type="match status" value="1"/>
</dbReference>
<proteinExistence type="predicted"/>
<dbReference type="GO" id="GO:0005524">
    <property type="term" value="F:ATP binding"/>
    <property type="evidence" value="ECO:0007669"/>
    <property type="project" value="InterPro"/>
</dbReference>
<dbReference type="InterPro" id="IPR003959">
    <property type="entry name" value="ATPase_AAA_core"/>
</dbReference>
<feature type="transmembrane region" description="Helical" evidence="1">
    <location>
        <begin position="18"/>
        <end position="37"/>
    </location>
</feature>
<dbReference type="InterPro" id="IPR050747">
    <property type="entry name" value="Mitochondrial_chaperone_BCS1"/>
</dbReference>
<name>A0A5E8CM54_9ZZZZ</name>
<dbReference type="AlphaFoldDB" id="A0A5E8CM54"/>
<dbReference type="SUPFAM" id="SSF52540">
    <property type="entry name" value="P-loop containing nucleoside triphosphate hydrolases"/>
    <property type="match status" value="1"/>
</dbReference>
<sequence>MEEILKNSLLRSYHTDNVILNTLITGIIITMTSYIFSQINNFKIYFKKFLLFFRFKTKRKSVLEFNCAETKSYYNGTLMKGSTSFKALLWYIKKQISEKQIFNLRQLKEYSEESDSYENNDKGDIKEILYIINQEEEFSFIDKDMGTIYITFEKNQENINEGENRRSHITYNLLISSKTKALSSLQEYVEEIKDAYLENLNYLINKKQFIFELEGESENGNLEFATYPFDTTCSMDKIYFDKKEEILNQLNFFNTKRDWYERHGKPYTLGICSYGEPGCGKTSFEKCVTKMLNRHMIKVDLSKCKNKNIANKLFFSEKINEFKIPYDKRIYVFSEVDRMSEILFKEEYKKEKPSIAPTVNSTPVIINNKSDNNRKPIISSKDDDDQLNLHHILDILDGIPERTGQIIMMSTNNFEKLDPALIRPGRIDCAIHFNKCSVDNVKKLIEDYYEEKLDLEIDDSLEKKWTPAEIFQICSQSKNVKQSILKVNEFN</sequence>
<organism evidence="3">
    <name type="scientific">seawater metagenome</name>
    <dbReference type="NCBI Taxonomy" id="1561972"/>
    <lineage>
        <taxon>unclassified sequences</taxon>
        <taxon>metagenomes</taxon>
        <taxon>ecological metagenomes</taxon>
    </lineage>
</organism>
<dbReference type="InterPro" id="IPR027417">
    <property type="entry name" value="P-loop_NTPase"/>
</dbReference>
<dbReference type="GO" id="GO:0016887">
    <property type="term" value="F:ATP hydrolysis activity"/>
    <property type="evidence" value="ECO:0007669"/>
    <property type="project" value="InterPro"/>
</dbReference>
<accession>A0A5E8CM54</accession>
<dbReference type="Pfam" id="PF00004">
    <property type="entry name" value="AAA"/>
    <property type="match status" value="1"/>
</dbReference>
<protein>
    <submittedName>
        <fullName evidence="3">ATPase family associated with various cellular activities (AAA)</fullName>
    </submittedName>
</protein>
<keyword evidence="1" id="KW-0472">Membrane</keyword>
<keyword evidence="1" id="KW-0812">Transmembrane</keyword>
<keyword evidence="1" id="KW-1133">Transmembrane helix</keyword>
<evidence type="ECO:0000313" key="3">
    <source>
        <dbReference type="EMBL" id="VVU94860.1"/>
    </source>
</evidence>
<feature type="domain" description="ATPase AAA-type core" evidence="2">
    <location>
        <begin position="272"/>
        <end position="433"/>
    </location>
</feature>
<evidence type="ECO:0000259" key="2">
    <source>
        <dbReference type="Pfam" id="PF00004"/>
    </source>
</evidence>